<keyword evidence="2" id="KW-1185">Reference proteome</keyword>
<gene>
    <name evidence="1" type="ORF">ACFFGA_02120</name>
</gene>
<reference evidence="1 2" key="1">
    <citation type="submission" date="2024-09" db="EMBL/GenBank/DDBJ databases">
        <authorList>
            <person name="Sun Q."/>
            <person name="Mori K."/>
        </authorList>
    </citation>
    <scope>NUCLEOTIDE SEQUENCE [LARGE SCALE GENOMIC DNA]</scope>
    <source>
        <strain evidence="1 2">NCAIM B.02481</strain>
    </source>
</reference>
<dbReference type="EMBL" id="JBHLTQ010000001">
    <property type="protein sequence ID" value="MFC0603332.1"/>
    <property type="molecule type" value="Genomic_DNA"/>
</dbReference>
<name>A0ABV6Q524_9FLAO</name>
<sequence length="210" mass="24885">MIYRLKKRFEKIKTKKLKNKFKRSLEESEKLRELDINSIHNTWVALQKAKINDYDEFYNVSLYSSIVNRDIAILWNNYILTESKSEKNLYGRLLSMTIIEYLDDINGLLGKKLRLELEENSMNEYIHVFNKVNKSFAKIKTQFNSELRKIRNNSAAHKTKKSKDLLDFTRDEHLESLNEIARIVSEINLILIKLSSQIVIKITEQIKSKK</sequence>
<evidence type="ECO:0008006" key="3">
    <source>
        <dbReference type="Google" id="ProtNLM"/>
    </source>
</evidence>
<comment type="caution">
    <text evidence="1">The sequence shown here is derived from an EMBL/GenBank/DDBJ whole genome shotgun (WGS) entry which is preliminary data.</text>
</comment>
<organism evidence="1 2">
    <name type="scientific">Winogradskyella pulchriflava</name>
    <dbReference type="NCBI Taxonomy" id="1110688"/>
    <lineage>
        <taxon>Bacteria</taxon>
        <taxon>Pseudomonadati</taxon>
        <taxon>Bacteroidota</taxon>
        <taxon>Flavobacteriia</taxon>
        <taxon>Flavobacteriales</taxon>
        <taxon>Flavobacteriaceae</taxon>
        <taxon>Winogradskyella</taxon>
    </lineage>
</organism>
<dbReference type="Proteomes" id="UP001589832">
    <property type="component" value="Unassembled WGS sequence"/>
</dbReference>
<evidence type="ECO:0000313" key="2">
    <source>
        <dbReference type="Proteomes" id="UP001589832"/>
    </source>
</evidence>
<accession>A0ABV6Q524</accession>
<dbReference type="RefSeq" id="WP_386058963.1">
    <property type="nucleotide sequence ID" value="NZ_JBHLTQ010000001.1"/>
</dbReference>
<evidence type="ECO:0000313" key="1">
    <source>
        <dbReference type="EMBL" id="MFC0603332.1"/>
    </source>
</evidence>
<proteinExistence type="predicted"/>
<protein>
    <recommendedName>
        <fullName evidence="3">RiboL-PSP-HEPN domain-containing protein</fullName>
    </recommendedName>
</protein>